<dbReference type="PANTHER" id="PTHR46411:SF2">
    <property type="entry name" value="AAA+ ATPASE DOMAIN-CONTAINING PROTEIN"/>
    <property type="match status" value="1"/>
</dbReference>
<name>A0ABR4PEA3_9HELO</name>
<comment type="caution">
    <text evidence="3">The sequence shown here is derived from an EMBL/GenBank/DDBJ whole genome shotgun (WGS) entry which is preliminary data.</text>
</comment>
<protein>
    <recommendedName>
        <fullName evidence="2">AAA+ ATPase domain-containing protein</fullName>
    </recommendedName>
</protein>
<evidence type="ECO:0000259" key="2">
    <source>
        <dbReference type="SMART" id="SM00382"/>
    </source>
</evidence>
<dbReference type="SMART" id="SM00382">
    <property type="entry name" value="AAA"/>
    <property type="match status" value="1"/>
</dbReference>
<gene>
    <name evidence="3" type="ORF">PVAG01_05816</name>
</gene>
<evidence type="ECO:0000256" key="1">
    <source>
        <dbReference type="SAM" id="MobiDB-lite"/>
    </source>
</evidence>
<feature type="region of interest" description="Disordered" evidence="1">
    <location>
        <begin position="1"/>
        <end position="24"/>
    </location>
</feature>
<dbReference type="EMBL" id="JBFCZG010000005">
    <property type="protein sequence ID" value="KAL3421660.1"/>
    <property type="molecule type" value="Genomic_DNA"/>
</dbReference>
<dbReference type="Pfam" id="PF22942">
    <property type="entry name" value="DUF7025"/>
    <property type="match status" value="1"/>
</dbReference>
<dbReference type="InterPro" id="IPR003593">
    <property type="entry name" value="AAA+_ATPase"/>
</dbReference>
<evidence type="ECO:0000313" key="3">
    <source>
        <dbReference type="EMBL" id="KAL3421660.1"/>
    </source>
</evidence>
<organism evidence="3 4">
    <name type="scientific">Phlyctema vagabunda</name>
    <dbReference type="NCBI Taxonomy" id="108571"/>
    <lineage>
        <taxon>Eukaryota</taxon>
        <taxon>Fungi</taxon>
        <taxon>Dikarya</taxon>
        <taxon>Ascomycota</taxon>
        <taxon>Pezizomycotina</taxon>
        <taxon>Leotiomycetes</taxon>
        <taxon>Helotiales</taxon>
        <taxon>Dermateaceae</taxon>
        <taxon>Phlyctema</taxon>
    </lineage>
</organism>
<dbReference type="InterPro" id="IPR003959">
    <property type="entry name" value="ATPase_AAA_core"/>
</dbReference>
<accession>A0ABR4PEA3</accession>
<dbReference type="InterPro" id="IPR054289">
    <property type="entry name" value="DUF7025"/>
</dbReference>
<feature type="compositionally biased region" description="Polar residues" evidence="1">
    <location>
        <begin position="1"/>
        <end position="11"/>
    </location>
</feature>
<dbReference type="Gene3D" id="3.40.50.300">
    <property type="entry name" value="P-loop containing nucleotide triphosphate hydrolases"/>
    <property type="match status" value="1"/>
</dbReference>
<evidence type="ECO:0000313" key="4">
    <source>
        <dbReference type="Proteomes" id="UP001629113"/>
    </source>
</evidence>
<dbReference type="PANTHER" id="PTHR46411">
    <property type="entry name" value="FAMILY ATPASE, PUTATIVE-RELATED"/>
    <property type="match status" value="1"/>
</dbReference>
<reference evidence="3 4" key="1">
    <citation type="submission" date="2024-06" db="EMBL/GenBank/DDBJ databases">
        <title>Complete genome of Phlyctema vagabunda strain 19-DSS-EL-015.</title>
        <authorList>
            <person name="Fiorenzani C."/>
        </authorList>
    </citation>
    <scope>NUCLEOTIDE SEQUENCE [LARGE SCALE GENOMIC DNA]</scope>
    <source>
        <strain evidence="3 4">19-DSS-EL-015</strain>
    </source>
</reference>
<keyword evidence="4" id="KW-1185">Reference proteome</keyword>
<dbReference type="SUPFAM" id="SSF52540">
    <property type="entry name" value="P-loop containing nucleoside triphosphate hydrolases"/>
    <property type="match status" value="1"/>
</dbReference>
<dbReference type="Proteomes" id="UP001629113">
    <property type="component" value="Unassembled WGS sequence"/>
</dbReference>
<sequence>MEASLLSQPTSPFHILPHSAKEKGSESVIENDVAASDLTNDVKVVYKNVEVTGSGSTVEKSGSPPTPQDKSPPTKGEAMIVYTYYEKDQKFSKHKVQIKSNELVTLMRETMSKMIKHEGLSRLWKEAPVTIEFPNVLITYCIDDLREAAQSHDDKTAIKELECFLKHVDDFFQTELWETRKTILETQGVTFSGIWMLFSPGTQIVAKPFQDQEQLFVVHRHSVDEDYFVITCWCYDWNGSSLVRQYYDIRIKRFLDTKKITELECYPVQYYHQANINEKLLRARLIERGKRMKEFCTPALLEDGPRLYQSTAFYDTSGPQSELLISLRELYGDFRQDTAVKEFKAEHGLPLDVVVDAELCRQYSWWSYQYLGELALKTDKTPCECSLCDLGGRRKPFEENFNDVGGESTTDTSTEATSTASAYDELFALLTPRLHGYSVTNKIWGQMSVDDISIENPIIDGIGEDPWNELTLDQQHKDSIQALVTSYFTRVAQARSTQDIHINIQDPVARKGNGVVILLHGIPGVGKTMTAETLAKSQRRRLLRIDASDFQHNDPAQVSSAFKKFFHMATSWGYLLLLDEADVFLQSRKHDEQNQNALVSILLQELEYFHGVLIMTTNRIVSVDYAVQSRIHYAVRFTDLDRSQIDRIWATFRKQLTTSNCTENEQAKIDDWFNIAKHSMKTTKFTGRDIRNVFIIAQLLGYPHITKSNIEKAVIQTQSFRMDLEAISQKAAQQNAILGDRN</sequence>
<dbReference type="Pfam" id="PF00004">
    <property type="entry name" value="AAA"/>
    <property type="match status" value="1"/>
</dbReference>
<feature type="domain" description="AAA+ ATPase" evidence="2">
    <location>
        <begin position="513"/>
        <end position="638"/>
    </location>
</feature>
<dbReference type="InterPro" id="IPR027417">
    <property type="entry name" value="P-loop_NTPase"/>
</dbReference>
<feature type="region of interest" description="Disordered" evidence="1">
    <location>
        <begin position="54"/>
        <end position="75"/>
    </location>
</feature>
<proteinExistence type="predicted"/>